<dbReference type="Proteomes" id="UP000028480">
    <property type="component" value="Unassembled WGS sequence"/>
</dbReference>
<accession>A0A077QLZ2</accession>
<protein>
    <submittedName>
        <fullName evidence="1">Uncharacterized protein</fullName>
    </submittedName>
</protein>
<reference evidence="1" key="1">
    <citation type="submission" date="2013-07" db="EMBL/GenBank/DDBJ databases">
        <title>Sub-species coevolution in mutualistic symbiosis.</title>
        <authorList>
            <person name="Murfin K."/>
            <person name="Klassen J."/>
            <person name="Lee M."/>
            <person name="Forst S."/>
            <person name="Stock P."/>
            <person name="Goodrich-Blair H."/>
        </authorList>
    </citation>
    <scope>NUCLEOTIDE SEQUENCE [LARGE SCALE GENOMIC DNA]</scope>
    <source>
        <strain evidence="1">Intermedium</strain>
    </source>
</reference>
<name>A0A077QLZ2_XENBV</name>
<gene>
    <name evidence="1" type="ORF">XBI1_3010097</name>
</gene>
<comment type="caution">
    <text evidence="1">The sequence shown here is derived from an EMBL/GenBank/DDBJ whole genome shotgun (WGS) entry which is preliminary data.</text>
</comment>
<dbReference type="HOGENOM" id="CLU_3067709_0_0_6"/>
<sequence>MDLFLVNFADMAATGLNENKTTGLDRVDELLLHGYSHGLIDEISWQKSLMVCLSGKLSL</sequence>
<proteinExistence type="predicted"/>
<evidence type="ECO:0000313" key="1">
    <source>
        <dbReference type="EMBL" id="CDH34328.1"/>
    </source>
</evidence>
<organism evidence="1 2">
    <name type="scientific">Xenorhabdus bovienii str. Intermedium</name>
    <dbReference type="NCBI Taxonomy" id="1379677"/>
    <lineage>
        <taxon>Bacteria</taxon>
        <taxon>Pseudomonadati</taxon>
        <taxon>Pseudomonadota</taxon>
        <taxon>Gammaproteobacteria</taxon>
        <taxon>Enterobacterales</taxon>
        <taxon>Morganellaceae</taxon>
        <taxon>Xenorhabdus</taxon>
    </lineage>
</organism>
<evidence type="ECO:0000313" key="2">
    <source>
        <dbReference type="Proteomes" id="UP000028480"/>
    </source>
</evidence>
<dbReference type="AlphaFoldDB" id="A0A077QLZ2"/>
<dbReference type="EMBL" id="CBTB010000226">
    <property type="protein sequence ID" value="CDH34328.1"/>
    <property type="molecule type" value="Genomic_DNA"/>
</dbReference>